<dbReference type="AlphaFoldDB" id="A0A8D8C1I5"/>
<dbReference type="EMBL" id="HBUE01097391">
    <property type="protein sequence ID" value="CAG6483655.1"/>
    <property type="molecule type" value="Transcribed_RNA"/>
</dbReference>
<name>A0A8D8C1I5_CULPI</name>
<accession>A0A8D8C1I5</accession>
<reference evidence="1" key="1">
    <citation type="submission" date="2021-05" db="EMBL/GenBank/DDBJ databases">
        <authorList>
            <person name="Alioto T."/>
            <person name="Alioto T."/>
            <person name="Gomez Garrido J."/>
        </authorList>
    </citation>
    <scope>NUCLEOTIDE SEQUENCE</scope>
</reference>
<sequence>MQNLVCIFTLIFFLWIPTFLLNTIFSQKYWNMEKLCINFHKIPYFIENTQNFINHNKLQTKQNRVCIFTLAQFFLYNAQIFKNHKKSTIFFWKKTKILMINAI</sequence>
<organism evidence="1">
    <name type="scientific">Culex pipiens</name>
    <name type="common">House mosquito</name>
    <dbReference type="NCBI Taxonomy" id="7175"/>
    <lineage>
        <taxon>Eukaryota</taxon>
        <taxon>Metazoa</taxon>
        <taxon>Ecdysozoa</taxon>
        <taxon>Arthropoda</taxon>
        <taxon>Hexapoda</taxon>
        <taxon>Insecta</taxon>
        <taxon>Pterygota</taxon>
        <taxon>Neoptera</taxon>
        <taxon>Endopterygota</taxon>
        <taxon>Diptera</taxon>
        <taxon>Nematocera</taxon>
        <taxon>Culicoidea</taxon>
        <taxon>Culicidae</taxon>
        <taxon>Culicinae</taxon>
        <taxon>Culicini</taxon>
        <taxon>Culex</taxon>
        <taxon>Culex</taxon>
    </lineage>
</organism>
<proteinExistence type="predicted"/>
<protein>
    <submittedName>
        <fullName evidence="1">(northern house mosquito) hypothetical protein</fullName>
    </submittedName>
</protein>
<evidence type="ECO:0000313" key="1">
    <source>
        <dbReference type="EMBL" id="CAG6483655.1"/>
    </source>
</evidence>